<accession>A0A4S8I0K3</accession>
<name>A0A4S8I0K3_9BACT</name>
<dbReference type="InterPro" id="IPR020019">
    <property type="entry name" value="AcTrfase_PglD-like"/>
</dbReference>
<dbReference type="PANTHER" id="PTHR43300">
    <property type="entry name" value="ACETYLTRANSFERASE"/>
    <property type="match status" value="1"/>
</dbReference>
<dbReference type="NCBIfam" id="TIGR03570">
    <property type="entry name" value="NeuD_NnaD"/>
    <property type="match status" value="1"/>
</dbReference>
<keyword evidence="4" id="KW-1185">Reference proteome</keyword>
<evidence type="ECO:0000313" key="4">
    <source>
        <dbReference type="Proteomes" id="UP000306918"/>
    </source>
</evidence>
<feature type="binding site" evidence="2">
    <location>
        <position position="71"/>
    </location>
    <ligand>
        <name>substrate</name>
    </ligand>
</feature>
<dbReference type="Pfam" id="PF00132">
    <property type="entry name" value="Hexapep"/>
    <property type="match status" value="1"/>
</dbReference>
<organism evidence="3 4">
    <name type="scientific">Niastella caeni</name>
    <dbReference type="NCBI Taxonomy" id="2569763"/>
    <lineage>
        <taxon>Bacteria</taxon>
        <taxon>Pseudomonadati</taxon>
        <taxon>Bacteroidota</taxon>
        <taxon>Chitinophagia</taxon>
        <taxon>Chitinophagales</taxon>
        <taxon>Chitinophagaceae</taxon>
        <taxon>Niastella</taxon>
    </lineage>
</organism>
<dbReference type="PANTHER" id="PTHR43300:SF4">
    <property type="entry name" value="ACYL-[ACYL-CARRIER-PROTEIN]--UDP-N-ACETYLGLUCOSAMINE O-ACYLTRANSFERASE"/>
    <property type="match status" value="1"/>
</dbReference>
<dbReference type="EMBL" id="STFF01000001">
    <property type="protein sequence ID" value="THU41537.1"/>
    <property type="molecule type" value="Genomic_DNA"/>
</dbReference>
<protein>
    <submittedName>
        <fullName evidence="3">Transferase</fullName>
    </submittedName>
</protein>
<dbReference type="InterPro" id="IPR011004">
    <property type="entry name" value="Trimer_LpxA-like_sf"/>
</dbReference>
<evidence type="ECO:0000256" key="1">
    <source>
        <dbReference type="ARBA" id="ARBA00007274"/>
    </source>
</evidence>
<dbReference type="AlphaFoldDB" id="A0A4S8I0K3"/>
<reference evidence="3 4" key="1">
    <citation type="submission" date="2019-04" db="EMBL/GenBank/DDBJ databases">
        <title>Niastella caeni sp. nov., isolated from activated sludge.</title>
        <authorList>
            <person name="Sheng M."/>
        </authorList>
    </citation>
    <scope>NUCLEOTIDE SEQUENCE [LARGE SCALE GENOMIC DNA]</scope>
    <source>
        <strain evidence="3 4">HX-2-15</strain>
    </source>
</reference>
<dbReference type="Gene3D" id="3.40.50.20">
    <property type="match status" value="1"/>
</dbReference>
<dbReference type="RefSeq" id="WP_136576026.1">
    <property type="nucleotide sequence ID" value="NZ_STFF01000001.1"/>
</dbReference>
<dbReference type="Proteomes" id="UP000306918">
    <property type="component" value="Unassembled WGS sequence"/>
</dbReference>
<dbReference type="OrthoDB" id="1115300at2"/>
<dbReference type="InterPro" id="IPR001451">
    <property type="entry name" value="Hexapep"/>
</dbReference>
<evidence type="ECO:0000313" key="3">
    <source>
        <dbReference type="EMBL" id="THU41537.1"/>
    </source>
</evidence>
<comment type="similarity">
    <text evidence="1">Belongs to the transferase hexapeptide repeat family.</text>
</comment>
<dbReference type="Gene3D" id="2.160.10.10">
    <property type="entry name" value="Hexapeptide repeat proteins"/>
    <property type="match status" value="1"/>
</dbReference>
<gene>
    <name evidence="3" type="ORF">FAM09_05370</name>
</gene>
<evidence type="ECO:0000256" key="2">
    <source>
        <dbReference type="PIRSR" id="PIRSR620019-2"/>
    </source>
</evidence>
<comment type="caution">
    <text evidence="3">The sequence shown here is derived from an EMBL/GenBank/DDBJ whole genome shotgun (WGS) entry which is preliminary data.</text>
</comment>
<proteinExistence type="inferred from homology"/>
<sequence>MQKQLVIFGIGKIAEVVYYYAKEECGFSIACFCVDEKYRTIPTFQDLPVVAFEEVAKNYPPDRYDMFVAVGYHDLNRLRETKCREAMEKGYALASIISPRANLPLNVTTGWNCFIMPPAVIHPCVRIANNVFIWSGAMVGHHSVIEDNCWLTSCCNISGNVHIGANTFLAVNATVGHSVTLGKNCFLGANTLVIKNLEDDKVVIAEAQKPLRLTSNQFLRMSNFSSL</sequence>
<keyword evidence="3" id="KW-0808">Transferase</keyword>
<dbReference type="CDD" id="cd03360">
    <property type="entry name" value="LbH_AT_putative"/>
    <property type="match status" value="1"/>
</dbReference>
<dbReference type="InterPro" id="IPR050179">
    <property type="entry name" value="Trans_hexapeptide_repeat"/>
</dbReference>
<dbReference type="SUPFAM" id="SSF51161">
    <property type="entry name" value="Trimeric LpxA-like enzymes"/>
    <property type="match status" value="1"/>
</dbReference>
<dbReference type="GO" id="GO:0016740">
    <property type="term" value="F:transferase activity"/>
    <property type="evidence" value="ECO:0007669"/>
    <property type="project" value="UniProtKB-KW"/>
</dbReference>